<feature type="binding site" evidence="3">
    <location>
        <position position="330"/>
    </location>
    <ligand>
        <name>CTP</name>
        <dbReference type="ChEBI" id="CHEBI:37563"/>
    </ligand>
</feature>
<dbReference type="GO" id="GO:0004633">
    <property type="term" value="F:phosphopantothenoylcysteine decarboxylase activity"/>
    <property type="evidence" value="ECO:0007669"/>
    <property type="project" value="UniProtKB-UniRule"/>
</dbReference>
<feature type="coiled-coil region" evidence="5">
    <location>
        <begin position="331"/>
        <end position="358"/>
    </location>
</feature>
<dbReference type="PANTHER" id="PTHR14359">
    <property type="entry name" value="HOMO-OLIGOMERIC FLAVIN CONTAINING CYS DECARBOXYLASE FAMILY"/>
    <property type="match status" value="1"/>
</dbReference>
<dbReference type="Gene3D" id="3.40.50.10300">
    <property type="entry name" value="CoaB-like"/>
    <property type="match status" value="1"/>
</dbReference>
<dbReference type="GO" id="GO:0046872">
    <property type="term" value="F:metal ion binding"/>
    <property type="evidence" value="ECO:0007669"/>
    <property type="project" value="UniProtKB-KW"/>
</dbReference>
<reference evidence="9" key="1">
    <citation type="submission" date="2016-07" db="EMBL/GenBank/DDBJ databases">
        <authorList>
            <person name="Florea S."/>
            <person name="Webb J.S."/>
            <person name="Jaromczyk J."/>
            <person name="Schardl C.L."/>
        </authorList>
    </citation>
    <scope>NUCLEOTIDE SEQUENCE [LARGE SCALE GENOMIC DNA]</scope>
    <source>
        <strain evidence="9">Z6</strain>
    </source>
</reference>
<keyword evidence="3 4" id="KW-0288">FMN</keyword>
<keyword evidence="3 4" id="KW-0436">Ligase</keyword>
<feature type="binding site" evidence="3">
    <location>
        <position position="286"/>
    </location>
    <ligand>
        <name>CTP</name>
        <dbReference type="ChEBI" id="CHEBI:37563"/>
    </ligand>
</feature>
<name>A0A1C0AC36_9FIRM</name>
<dbReference type="EC" id="4.1.1.36" evidence="3"/>
<dbReference type="GO" id="GO:0015941">
    <property type="term" value="P:pantothenate catabolic process"/>
    <property type="evidence" value="ECO:0007669"/>
    <property type="project" value="InterPro"/>
</dbReference>
<feature type="domain" description="DNA/pantothenate metabolism flavoprotein C-terminal" evidence="7">
    <location>
        <begin position="194"/>
        <end position="401"/>
    </location>
</feature>
<protein>
    <recommendedName>
        <fullName evidence="3">Coenzyme A biosynthesis bifunctional protein CoaBC</fullName>
    </recommendedName>
    <alternativeName>
        <fullName evidence="3">DNA/pantothenate metabolism flavoprotein</fullName>
    </alternativeName>
    <alternativeName>
        <fullName evidence="3">Phosphopantothenoylcysteine synthetase/decarboxylase</fullName>
        <shortName evidence="3">PPCS-PPCDC</shortName>
    </alternativeName>
    <domain>
        <recommendedName>
            <fullName evidence="3">Phosphopantothenoylcysteine decarboxylase</fullName>
            <shortName evidence="3">PPC decarboxylase</shortName>
            <shortName evidence="3">PPC-DC</shortName>
            <ecNumber evidence="3">4.1.1.36</ecNumber>
        </recommendedName>
        <alternativeName>
            <fullName evidence="3">CoaC</fullName>
        </alternativeName>
    </domain>
    <domain>
        <recommendedName>
            <fullName evidence="3">Phosphopantothenate--cysteine ligase</fullName>
            <ecNumber evidence="3">6.3.2.5</ecNumber>
        </recommendedName>
        <alternativeName>
            <fullName evidence="3">CoaB</fullName>
        </alternativeName>
        <alternativeName>
            <fullName evidence="3">Phosphopantothenoylcysteine synthetase</fullName>
            <shortName evidence="3">PPC synthetase</shortName>
            <shortName evidence="3">PPC-S</shortName>
        </alternativeName>
    </domain>
</protein>
<keyword evidence="3" id="KW-0460">Magnesium</keyword>
<evidence type="ECO:0000313" key="9">
    <source>
        <dbReference type="Proteomes" id="UP000093514"/>
    </source>
</evidence>
<comment type="function">
    <text evidence="4">Catalyzes two steps in the biosynthesis of coenzyme A. In the first step cysteine is conjugated to 4'-phosphopantothenate to form 4-phosphopantothenoylcysteine, in the latter compound is decarboxylated to form 4'-phosphopantotheine.</text>
</comment>
<dbReference type="Pfam" id="PF04127">
    <property type="entry name" value="DFP"/>
    <property type="match status" value="1"/>
</dbReference>
<keyword evidence="9" id="KW-1185">Reference proteome</keyword>
<keyword evidence="5" id="KW-0175">Coiled coil</keyword>
<evidence type="ECO:0000259" key="6">
    <source>
        <dbReference type="Pfam" id="PF02441"/>
    </source>
</evidence>
<proteinExistence type="inferred from homology"/>
<evidence type="ECO:0000256" key="3">
    <source>
        <dbReference type="HAMAP-Rule" id="MF_02225"/>
    </source>
</evidence>
<dbReference type="GO" id="GO:0015937">
    <property type="term" value="P:coenzyme A biosynthetic process"/>
    <property type="evidence" value="ECO:0007669"/>
    <property type="project" value="UniProtKB-UniRule"/>
</dbReference>
<dbReference type="InterPro" id="IPR005252">
    <property type="entry name" value="CoaBC"/>
</dbReference>
<dbReference type="GO" id="GO:0010181">
    <property type="term" value="F:FMN binding"/>
    <property type="evidence" value="ECO:0007669"/>
    <property type="project" value="UniProtKB-UniRule"/>
</dbReference>
<dbReference type="EC" id="6.3.2.5" evidence="3"/>
<keyword evidence="2 3" id="KW-0456">Lyase</keyword>
<comment type="similarity">
    <text evidence="3 4">In the N-terminal section; belongs to the HFCD (homo-oligomeric flavin containing Cys decarboxylase) superfamily.</text>
</comment>
<dbReference type="InterPro" id="IPR036551">
    <property type="entry name" value="Flavin_trans-like"/>
</dbReference>
<evidence type="ECO:0000256" key="5">
    <source>
        <dbReference type="SAM" id="Coils"/>
    </source>
</evidence>
<evidence type="ECO:0000256" key="4">
    <source>
        <dbReference type="RuleBase" id="RU364078"/>
    </source>
</evidence>
<dbReference type="SUPFAM" id="SSF102645">
    <property type="entry name" value="CoaB-like"/>
    <property type="match status" value="1"/>
</dbReference>
<comment type="cofactor">
    <cofactor evidence="3">
        <name>FMN</name>
        <dbReference type="ChEBI" id="CHEBI:58210"/>
    </cofactor>
    <text evidence="3">Binds 1 FMN per subunit.</text>
</comment>
<dbReference type="Gene3D" id="3.40.50.1950">
    <property type="entry name" value="Flavin prenyltransferase-like"/>
    <property type="match status" value="1"/>
</dbReference>
<dbReference type="GO" id="GO:0071513">
    <property type="term" value="C:phosphopantothenoylcysteine decarboxylase complex"/>
    <property type="evidence" value="ECO:0007669"/>
    <property type="project" value="TreeGrafter"/>
</dbReference>
<comment type="caution">
    <text evidence="8">The sequence shown here is derived from an EMBL/GenBank/DDBJ whole genome shotgun (WGS) entry which is preliminary data.</text>
</comment>
<dbReference type="PANTHER" id="PTHR14359:SF6">
    <property type="entry name" value="PHOSPHOPANTOTHENOYLCYSTEINE DECARBOXYLASE"/>
    <property type="match status" value="1"/>
</dbReference>
<comment type="catalytic activity">
    <reaction evidence="3 4">
        <text>N-[(R)-4-phosphopantothenoyl]-L-cysteine + H(+) = (R)-4'-phosphopantetheine + CO2</text>
        <dbReference type="Rhea" id="RHEA:16793"/>
        <dbReference type="ChEBI" id="CHEBI:15378"/>
        <dbReference type="ChEBI" id="CHEBI:16526"/>
        <dbReference type="ChEBI" id="CHEBI:59458"/>
        <dbReference type="ChEBI" id="CHEBI:61723"/>
        <dbReference type="EC" id="4.1.1.36"/>
    </reaction>
</comment>
<comment type="function">
    <text evidence="3">Catalyzes two sequential steps in the biosynthesis of coenzyme A. In the first step cysteine is conjugated to 4'-phosphopantothenate to form 4-phosphopantothenoylcysteine. In the second step the latter compound is decarboxylated to form 4'-phosphopantotheine.</text>
</comment>
<dbReference type="NCBIfam" id="TIGR00521">
    <property type="entry name" value="coaBC_dfp"/>
    <property type="match status" value="1"/>
</dbReference>
<dbReference type="EMBL" id="LWDV01000006">
    <property type="protein sequence ID" value="OCL27953.1"/>
    <property type="molecule type" value="Genomic_DNA"/>
</dbReference>
<evidence type="ECO:0000256" key="2">
    <source>
        <dbReference type="ARBA" id="ARBA00023239"/>
    </source>
</evidence>
<evidence type="ECO:0000256" key="1">
    <source>
        <dbReference type="ARBA" id="ARBA00022793"/>
    </source>
</evidence>
<feature type="domain" description="Flavoprotein" evidence="6">
    <location>
        <begin position="12"/>
        <end position="181"/>
    </location>
</feature>
<feature type="region of interest" description="Phosphopantothenoylcysteine decarboxylase" evidence="3">
    <location>
        <begin position="1"/>
        <end position="197"/>
    </location>
</feature>
<feature type="active site" description="Proton donor" evidence="3">
    <location>
        <position position="164"/>
    </location>
</feature>
<keyword evidence="3" id="KW-0511">Multifunctional enzyme</keyword>
<dbReference type="Pfam" id="PF02441">
    <property type="entry name" value="Flavoprotein"/>
    <property type="match status" value="1"/>
</dbReference>
<dbReference type="SUPFAM" id="SSF52507">
    <property type="entry name" value="Homo-oligomeric flavin-containing Cys decarboxylases, HFCD"/>
    <property type="match status" value="1"/>
</dbReference>
<dbReference type="UniPathway" id="UPA00241">
    <property type="reaction ID" value="UER00353"/>
</dbReference>
<accession>A0A1C0AC36</accession>
<dbReference type="GO" id="GO:0004632">
    <property type="term" value="F:phosphopantothenate--cysteine ligase activity"/>
    <property type="evidence" value="ECO:0007669"/>
    <property type="project" value="UniProtKB-UniRule"/>
</dbReference>
<dbReference type="HAMAP" id="MF_02225">
    <property type="entry name" value="CoaBC"/>
    <property type="match status" value="1"/>
</dbReference>
<feature type="binding site" evidence="3">
    <location>
        <position position="296"/>
    </location>
    <ligand>
        <name>CTP</name>
        <dbReference type="ChEBI" id="CHEBI:37563"/>
    </ligand>
</feature>
<dbReference type="Proteomes" id="UP000093514">
    <property type="component" value="Unassembled WGS sequence"/>
</dbReference>
<gene>
    <name evidence="3" type="primary">coaBC</name>
    <name evidence="8" type="ORF">U472_01770</name>
</gene>
<reference evidence="8 9" key="2">
    <citation type="submission" date="2016-08" db="EMBL/GenBank/DDBJ databases">
        <title>Orenia metallireducens sp. nov. strain Z6, a Novel Metal-reducing Firmicute from the Deep Subsurface.</title>
        <authorList>
            <person name="Maxim B.I."/>
            <person name="Kenneth K."/>
            <person name="Flynn T.M."/>
            <person name="Oloughlin E.J."/>
            <person name="Locke R.A."/>
            <person name="Weber J.R."/>
            <person name="Egan S.M."/>
            <person name="Mackie R.I."/>
            <person name="Cann I.K."/>
        </authorList>
    </citation>
    <scope>NUCLEOTIDE SEQUENCE [LARGE SCALE GENOMIC DNA]</scope>
    <source>
        <strain evidence="8 9">Z6</strain>
    </source>
</reference>
<evidence type="ECO:0000313" key="8">
    <source>
        <dbReference type="EMBL" id="OCL27953.1"/>
    </source>
</evidence>
<dbReference type="InterPro" id="IPR007085">
    <property type="entry name" value="DNA/pantothenate-metab_flavo_C"/>
</dbReference>
<evidence type="ECO:0000259" key="7">
    <source>
        <dbReference type="Pfam" id="PF04127"/>
    </source>
</evidence>
<comment type="pathway">
    <text evidence="3 4">Cofactor biosynthesis; coenzyme A biosynthesis; CoA from (R)-pantothenate: step 3/5.</text>
</comment>
<comment type="pathway">
    <text evidence="3 4">Cofactor biosynthesis; coenzyme A biosynthesis; CoA from (R)-pantothenate: step 2/5.</text>
</comment>
<feature type="binding site" evidence="3">
    <location>
        <position position="344"/>
    </location>
    <ligand>
        <name>CTP</name>
        <dbReference type="ChEBI" id="CHEBI:37563"/>
    </ligand>
</feature>
<organism evidence="8 9">
    <name type="scientific">Orenia metallireducens</name>
    <dbReference type="NCBI Taxonomy" id="1413210"/>
    <lineage>
        <taxon>Bacteria</taxon>
        <taxon>Bacillati</taxon>
        <taxon>Bacillota</taxon>
        <taxon>Clostridia</taxon>
        <taxon>Halanaerobiales</taxon>
        <taxon>Halobacteroidaceae</taxon>
        <taxon>Orenia</taxon>
    </lineage>
</organism>
<dbReference type="OrthoDB" id="9802554at2"/>
<comment type="catalytic activity">
    <reaction evidence="3 4">
        <text>(R)-4'-phosphopantothenate + L-cysteine + CTP = N-[(R)-4-phosphopantothenoyl]-L-cysteine + CMP + diphosphate + H(+)</text>
        <dbReference type="Rhea" id="RHEA:19397"/>
        <dbReference type="ChEBI" id="CHEBI:10986"/>
        <dbReference type="ChEBI" id="CHEBI:15378"/>
        <dbReference type="ChEBI" id="CHEBI:33019"/>
        <dbReference type="ChEBI" id="CHEBI:35235"/>
        <dbReference type="ChEBI" id="CHEBI:37563"/>
        <dbReference type="ChEBI" id="CHEBI:59458"/>
        <dbReference type="ChEBI" id="CHEBI:60377"/>
        <dbReference type="EC" id="6.3.2.5"/>
    </reaction>
</comment>
<feature type="region of interest" description="Phosphopantothenate--cysteine ligase" evidence="3">
    <location>
        <begin position="198"/>
        <end position="404"/>
    </location>
</feature>
<keyword evidence="1 3" id="KW-0210">Decarboxylase</keyword>
<sequence>MEEESKVLLKGKNVVVGVTGGIAVYKAVEVVSRFKKLGADVYVIMTKAATEFVQPMTFQSISHNPVVVEMFGRAQYWDVEHISLADKADLFLIAPATANIIGKIKNGIADDMLSTTVMATKGKVVLAPAMNVNMYHNPIVQENMNYLRERGYRIIEADAGYLACGYEGLGRFPKPAEIVATSTAALLAEDQDLLGRKVMITAGGTQEPLDPVRFLSNHSSGKMGYALARIAAARGAEVTLISAPSNLTKPKGVERIDVRTAAEMAEAVFKYKEGQDVIIMAAAVADYRPKEFSNTKIKKKDGDLLIELERTEDILARLGKERGNEILVGFAAESDNLLENAQSKLKRKKANLIVANDIGAKDTGFAADDNQVVIIGNDTQINLPKADKLEIAMGILDEVVKLLN</sequence>
<dbReference type="InterPro" id="IPR003382">
    <property type="entry name" value="Flavoprotein"/>
</dbReference>
<comment type="similarity">
    <text evidence="3 4">In the C-terminal section; belongs to the PPC synthetase family.</text>
</comment>
<feature type="binding site" evidence="3">
    <location>
        <position position="348"/>
    </location>
    <ligand>
        <name>CTP</name>
        <dbReference type="ChEBI" id="CHEBI:37563"/>
    </ligand>
</feature>
<dbReference type="AlphaFoldDB" id="A0A1C0AC36"/>
<keyword evidence="3 4" id="KW-0285">Flavoprotein</keyword>
<comment type="caution">
    <text evidence="3">Lacks conserved residue(s) required for the propagation of feature annotation.</text>
</comment>
<keyword evidence="3" id="KW-0479">Metal-binding</keyword>
<dbReference type="InterPro" id="IPR035929">
    <property type="entry name" value="CoaB-like_sf"/>
</dbReference>
<comment type="cofactor">
    <cofactor evidence="3">
        <name>Mg(2+)</name>
        <dbReference type="ChEBI" id="CHEBI:18420"/>
    </cofactor>
</comment>